<keyword evidence="10 21" id="KW-0547">Nucleotide-binding</keyword>
<dbReference type="OrthoDB" id="9763278at2"/>
<feature type="transmembrane region" description="Helical" evidence="21">
    <location>
        <begin position="478"/>
        <end position="499"/>
    </location>
</feature>
<dbReference type="SFLD" id="SFLDF00027">
    <property type="entry name" value="p-type_atpase"/>
    <property type="match status" value="1"/>
</dbReference>
<dbReference type="CDD" id="cd00371">
    <property type="entry name" value="HMA"/>
    <property type="match status" value="2"/>
</dbReference>
<reference evidence="23 24" key="1">
    <citation type="submission" date="2015-01" db="EMBL/GenBank/DDBJ databases">
        <title>Desulfovibrio sp. JC271 draft genome sequence.</title>
        <authorList>
            <person name="Shivani Y."/>
            <person name="Subhash Y."/>
            <person name="Sasikala C."/>
            <person name="Ramana C.V."/>
        </authorList>
    </citation>
    <scope>NUCLEOTIDE SEQUENCE [LARGE SCALE GENOMIC DNA]</scope>
    <source>
        <strain evidence="23 24">JC271</strain>
    </source>
</reference>
<dbReference type="Pfam" id="PF00702">
    <property type="entry name" value="Hydrolase"/>
    <property type="match status" value="1"/>
</dbReference>
<keyword evidence="9" id="KW-0677">Repeat</keyword>
<evidence type="ECO:0000256" key="1">
    <source>
        <dbReference type="ARBA" id="ARBA00004651"/>
    </source>
</evidence>
<keyword evidence="12 21" id="KW-0067">ATP-binding</keyword>
<keyword evidence="17" id="KW-0406">Ion transport</keyword>
<dbReference type="FunFam" id="3.30.70.100:FF:000005">
    <property type="entry name" value="Copper-exporting P-type ATPase A"/>
    <property type="match status" value="1"/>
</dbReference>
<evidence type="ECO:0000256" key="5">
    <source>
        <dbReference type="ARBA" id="ARBA00022475"/>
    </source>
</evidence>
<dbReference type="NCBIfam" id="TIGR01525">
    <property type="entry name" value="ATPase-IB_hvy"/>
    <property type="match status" value="1"/>
</dbReference>
<keyword evidence="13" id="KW-0460">Magnesium</keyword>
<feature type="transmembrane region" description="Helical" evidence="21">
    <location>
        <begin position="298"/>
        <end position="316"/>
    </location>
</feature>
<dbReference type="Gene3D" id="3.30.70.100">
    <property type="match status" value="2"/>
</dbReference>
<dbReference type="InterPro" id="IPR027256">
    <property type="entry name" value="P-typ_ATPase_IB"/>
</dbReference>
<dbReference type="NCBIfam" id="TIGR00003">
    <property type="entry name" value="copper ion binding protein"/>
    <property type="match status" value="1"/>
</dbReference>
<dbReference type="InterPro" id="IPR001757">
    <property type="entry name" value="P_typ_ATPase"/>
</dbReference>
<dbReference type="EC" id="7.2.2.8" evidence="3"/>
<evidence type="ECO:0000256" key="14">
    <source>
        <dbReference type="ARBA" id="ARBA00022967"/>
    </source>
</evidence>
<dbReference type="InterPro" id="IPR044492">
    <property type="entry name" value="P_typ_ATPase_HD_dom"/>
</dbReference>
<dbReference type="GO" id="GO:0043682">
    <property type="term" value="F:P-type divalent copper transporter activity"/>
    <property type="evidence" value="ECO:0007669"/>
    <property type="project" value="TreeGrafter"/>
</dbReference>
<dbReference type="GO" id="GO:0140581">
    <property type="term" value="F:P-type monovalent copper transporter activity"/>
    <property type="evidence" value="ECO:0007669"/>
    <property type="project" value="UniProtKB-EC"/>
</dbReference>
<dbReference type="InterPro" id="IPR008250">
    <property type="entry name" value="ATPase_P-typ_transduc_dom_A_sf"/>
</dbReference>
<dbReference type="SUPFAM" id="SSF56784">
    <property type="entry name" value="HAD-like"/>
    <property type="match status" value="1"/>
</dbReference>
<evidence type="ECO:0000256" key="9">
    <source>
        <dbReference type="ARBA" id="ARBA00022737"/>
    </source>
</evidence>
<comment type="similarity">
    <text evidence="2 21">Belongs to the cation transport ATPase (P-type) (TC 3.A.3) family. Type IB subfamily.</text>
</comment>
<dbReference type="SUPFAM" id="SSF55008">
    <property type="entry name" value="HMA, heavy metal-associated domain"/>
    <property type="match status" value="2"/>
</dbReference>
<dbReference type="FunFam" id="2.70.150.10:FF:000020">
    <property type="entry name" value="Copper-exporting P-type ATPase A"/>
    <property type="match status" value="1"/>
</dbReference>
<evidence type="ECO:0000313" key="24">
    <source>
        <dbReference type="Proteomes" id="UP000091979"/>
    </source>
</evidence>
<dbReference type="InterPro" id="IPR006121">
    <property type="entry name" value="HMA_dom"/>
</dbReference>
<dbReference type="InterPro" id="IPR017969">
    <property type="entry name" value="Heavy-metal-associated_CS"/>
</dbReference>
<dbReference type="GO" id="GO:0005524">
    <property type="term" value="F:ATP binding"/>
    <property type="evidence" value="ECO:0007669"/>
    <property type="project" value="UniProtKB-UniRule"/>
</dbReference>
<evidence type="ECO:0000256" key="8">
    <source>
        <dbReference type="ARBA" id="ARBA00022723"/>
    </source>
</evidence>
<evidence type="ECO:0000256" key="13">
    <source>
        <dbReference type="ARBA" id="ARBA00022842"/>
    </source>
</evidence>
<dbReference type="PRINTS" id="PR00942">
    <property type="entry name" value="CUATPASEI"/>
</dbReference>
<protein>
    <recommendedName>
        <fullName evidence="3">P-type Cu(+) transporter</fullName>
        <ecNumber evidence="3">7.2.2.8</ecNumber>
    </recommendedName>
    <alternativeName>
        <fullName evidence="19">Cu(+)-exporting ATPase</fullName>
    </alternativeName>
</protein>
<evidence type="ECO:0000256" key="10">
    <source>
        <dbReference type="ARBA" id="ARBA00022741"/>
    </source>
</evidence>
<evidence type="ECO:0000259" key="22">
    <source>
        <dbReference type="PROSITE" id="PS50846"/>
    </source>
</evidence>
<dbReference type="SUPFAM" id="SSF81665">
    <property type="entry name" value="Calcium ATPase, transmembrane domain M"/>
    <property type="match status" value="1"/>
</dbReference>
<dbReference type="EMBL" id="JXMS01000030">
    <property type="protein sequence ID" value="OBQ46140.1"/>
    <property type="molecule type" value="Genomic_DNA"/>
</dbReference>
<evidence type="ECO:0000256" key="6">
    <source>
        <dbReference type="ARBA" id="ARBA00022553"/>
    </source>
</evidence>
<feature type="transmembrane region" description="Helical" evidence="21">
    <location>
        <begin position="450"/>
        <end position="472"/>
    </location>
</feature>
<dbReference type="PROSITE" id="PS50846">
    <property type="entry name" value="HMA_2"/>
    <property type="match status" value="2"/>
</dbReference>
<dbReference type="InterPro" id="IPR023214">
    <property type="entry name" value="HAD_sf"/>
</dbReference>
<dbReference type="PRINTS" id="PR00119">
    <property type="entry name" value="CATATPASE"/>
</dbReference>
<evidence type="ECO:0000256" key="11">
    <source>
        <dbReference type="ARBA" id="ARBA00022796"/>
    </source>
</evidence>
<feature type="transmembrane region" description="Helical" evidence="21">
    <location>
        <begin position="817"/>
        <end position="838"/>
    </location>
</feature>
<keyword evidence="5 21" id="KW-1003">Cell membrane</keyword>
<dbReference type="Proteomes" id="UP000091979">
    <property type="component" value="Unassembled WGS sequence"/>
</dbReference>
<keyword evidence="14" id="KW-1278">Translocase</keyword>
<feature type="transmembrane region" description="Helical" evidence="21">
    <location>
        <begin position="229"/>
        <end position="245"/>
    </location>
</feature>
<gene>
    <name evidence="23" type="ORF">SP90_14065</name>
</gene>
<keyword evidence="8 21" id="KW-0479">Metal-binding</keyword>
<keyword evidence="7 21" id="KW-0812">Transmembrane</keyword>
<keyword evidence="4" id="KW-0813">Transport</keyword>
<evidence type="ECO:0000256" key="12">
    <source>
        <dbReference type="ARBA" id="ARBA00022840"/>
    </source>
</evidence>
<evidence type="ECO:0000256" key="7">
    <source>
        <dbReference type="ARBA" id="ARBA00022692"/>
    </source>
</evidence>
<evidence type="ECO:0000256" key="17">
    <source>
        <dbReference type="ARBA" id="ARBA00023065"/>
    </source>
</evidence>
<keyword evidence="16" id="KW-0186">Copper</keyword>
<keyword evidence="11" id="KW-0187">Copper transport</keyword>
<dbReference type="InterPro" id="IPR059000">
    <property type="entry name" value="ATPase_P-type_domA"/>
</dbReference>
<feature type="transmembrane region" description="Helical" evidence="21">
    <location>
        <begin position="790"/>
        <end position="811"/>
    </location>
</feature>
<dbReference type="GO" id="GO:0060003">
    <property type="term" value="P:copper ion export"/>
    <property type="evidence" value="ECO:0007669"/>
    <property type="project" value="UniProtKB-ARBA"/>
</dbReference>
<evidence type="ECO:0000256" key="20">
    <source>
        <dbReference type="ARBA" id="ARBA00049289"/>
    </source>
</evidence>
<dbReference type="InterPro" id="IPR036163">
    <property type="entry name" value="HMA_dom_sf"/>
</dbReference>
<keyword evidence="6" id="KW-0597">Phosphoprotein</keyword>
<dbReference type="SFLD" id="SFLDG00002">
    <property type="entry name" value="C1.7:_P-type_atpase_like"/>
    <property type="match status" value="1"/>
</dbReference>
<comment type="catalytic activity">
    <reaction evidence="20">
        <text>Cu(+)(in) + ATP + H2O = Cu(+)(out) + ADP + phosphate + H(+)</text>
        <dbReference type="Rhea" id="RHEA:25792"/>
        <dbReference type="ChEBI" id="CHEBI:15377"/>
        <dbReference type="ChEBI" id="CHEBI:15378"/>
        <dbReference type="ChEBI" id="CHEBI:30616"/>
        <dbReference type="ChEBI" id="CHEBI:43474"/>
        <dbReference type="ChEBI" id="CHEBI:49552"/>
        <dbReference type="ChEBI" id="CHEBI:456216"/>
        <dbReference type="EC" id="7.2.2.8"/>
    </reaction>
</comment>
<feature type="transmembrane region" description="Helical" evidence="21">
    <location>
        <begin position="194"/>
        <end position="217"/>
    </location>
</feature>
<organism evidence="23 24">
    <name type="scientific">Halodesulfovibrio spirochaetisodalis</name>
    <dbReference type="NCBI Taxonomy" id="1560234"/>
    <lineage>
        <taxon>Bacteria</taxon>
        <taxon>Pseudomonadati</taxon>
        <taxon>Thermodesulfobacteriota</taxon>
        <taxon>Desulfovibrionia</taxon>
        <taxon>Desulfovibrionales</taxon>
        <taxon>Desulfovibrionaceae</taxon>
        <taxon>Halodesulfovibrio</taxon>
    </lineage>
</organism>
<dbReference type="Gene3D" id="3.40.1110.10">
    <property type="entry name" value="Calcium-transporting ATPase, cytoplasmic domain N"/>
    <property type="match status" value="1"/>
</dbReference>
<dbReference type="Gene3D" id="3.40.50.1000">
    <property type="entry name" value="HAD superfamily/HAD-like"/>
    <property type="match status" value="1"/>
</dbReference>
<dbReference type="GO" id="GO:0016887">
    <property type="term" value="F:ATP hydrolysis activity"/>
    <property type="evidence" value="ECO:0007669"/>
    <property type="project" value="InterPro"/>
</dbReference>
<dbReference type="FunFam" id="3.40.50.1000:FF:000144">
    <property type="entry name" value="copper-transporting ATPase 1 isoform X2"/>
    <property type="match status" value="1"/>
</dbReference>
<dbReference type="PRINTS" id="PR00943">
    <property type="entry name" value="CUATPASE"/>
</dbReference>
<evidence type="ECO:0000256" key="15">
    <source>
        <dbReference type="ARBA" id="ARBA00022989"/>
    </source>
</evidence>
<keyword evidence="15 21" id="KW-1133">Transmembrane helix</keyword>
<accession>A0A1B7XA20</accession>
<evidence type="ECO:0000256" key="2">
    <source>
        <dbReference type="ARBA" id="ARBA00006024"/>
    </source>
</evidence>
<evidence type="ECO:0000256" key="3">
    <source>
        <dbReference type="ARBA" id="ARBA00012517"/>
    </source>
</evidence>
<dbReference type="GO" id="GO:0055070">
    <property type="term" value="P:copper ion homeostasis"/>
    <property type="evidence" value="ECO:0007669"/>
    <property type="project" value="TreeGrafter"/>
</dbReference>
<dbReference type="AlphaFoldDB" id="A0A1B7XA20"/>
<dbReference type="Pfam" id="PF00403">
    <property type="entry name" value="HMA"/>
    <property type="match status" value="2"/>
</dbReference>
<dbReference type="InterPro" id="IPR023298">
    <property type="entry name" value="ATPase_P-typ_TM_dom_sf"/>
</dbReference>
<dbReference type="PROSITE" id="PS01047">
    <property type="entry name" value="HMA_1"/>
    <property type="match status" value="1"/>
</dbReference>
<sequence>MTDTHIESERTAGLRTLTIPVKGMTCASCSARVEKGVSEIDGVSKVAVNLATDSMQVEFDPAQCSVEDIVQKVAAIGYEAVPPQSSSADGSLLRFSITGMHCAACSARIEKVTSQMPEFSFVEVNLATEVARIQPAEGVSSEAAIAAFIEKVAMLGFGATVQEAEEGAAQDVTSLWEEQQENMRNRLAEMKAKLVPEIIFASLLLIIAMTDMTGLSLPEWLAPHSSPKTFSLIQLILVIPIMWSGRDFYIHGFKNLFRGAPNMDSLIAVGTGAAFAYSLWGTIEIYLGIDVMARVMDLYFEAAGVLIALVSLGKYLETRSRSHTSDAIKGLMDLTPDTAIRIVEGEQQTVPAADVVAGDILLIRPGERIPVDGSILEGSSSVDESMLTGESLPVSKTVGDSLAGGTVNTHSALTMKAEHVGADTVLSRIIRVVQDAQGSKAPIASMADTVSLYFVPIVMCIALLSGLAWLIAGASFPFSLRIFVAVMVIACPCAMGLATPTSIMVATGRGAQLGVLFKNGTALEQTGRVQTVVFDKTGTITYGKPELVYVEPLNGFNEQEVLAYAASLESLSEHPLATAIVKGAKERGVSLVAAQDVTAESGKGIYGIVDGKHVRIGNAAYTEVERNTEVMARMKEQAQQGRTALIMSVDNTPALMLAVADTIKPEASVVVRDLKKMGIDVVMLTGDNSVTASAMAAQAGIDTVISEVHPEDKSKTVQKLQEKGHLVAMVGDGINDAPALATADVGIAMGTGIDVAVEAGDVVLMSGELTGVLTAVALSKAAVRNIKQNLVWAFGYNTLGIPVAMGLLYALFNGPTLSPMIAGGAMALSSVSVVSNALRLRWFTPRSD</sequence>
<evidence type="ECO:0000313" key="23">
    <source>
        <dbReference type="EMBL" id="OBQ46140.1"/>
    </source>
</evidence>
<dbReference type="InterPro" id="IPR036412">
    <property type="entry name" value="HAD-like_sf"/>
</dbReference>
<proteinExistence type="inferred from homology"/>
<feature type="transmembrane region" description="Helical" evidence="21">
    <location>
        <begin position="266"/>
        <end position="286"/>
    </location>
</feature>
<dbReference type="Pfam" id="PF00122">
    <property type="entry name" value="E1-E2_ATPase"/>
    <property type="match status" value="1"/>
</dbReference>
<dbReference type="PATRIC" id="fig|1560234.3.peg.2090"/>
<dbReference type="SFLD" id="SFLDS00003">
    <property type="entry name" value="Haloacid_Dehalogenase"/>
    <property type="match status" value="1"/>
</dbReference>
<evidence type="ECO:0000256" key="19">
    <source>
        <dbReference type="ARBA" id="ARBA00033239"/>
    </source>
</evidence>
<dbReference type="SUPFAM" id="SSF81653">
    <property type="entry name" value="Calcium ATPase, transduction domain A"/>
    <property type="match status" value="1"/>
</dbReference>
<dbReference type="InterPro" id="IPR018303">
    <property type="entry name" value="ATPase_P-typ_P_site"/>
</dbReference>
<dbReference type="PANTHER" id="PTHR43520:SF8">
    <property type="entry name" value="P-TYPE CU(+) TRANSPORTER"/>
    <property type="match status" value="1"/>
</dbReference>
<dbReference type="InterPro" id="IPR023299">
    <property type="entry name" value="ATPase_P-typ_cyto_dom_N"/>
</dbReference>
<dbReference type="RefSeq" id="WP_066857601.1">
    <property type="nucleotide sequence ID" value="NZ_JXMS01000030.1"/>
</dbReference>
<dbReference type="GO" id="GO:0005507">
    <property type="term" value="F:copper ion binding"/>
    <property type="evidence" value="ECO:0007669"/>
    <property type="project" value="InterPro"/>
</dbReference>
<keyword evidence="24" id="KW-1185">Reference proteome</keyword>
<evidence type="ECO:0000256" key="16">
    <source>
        <dbReference type="ARBA" id="ARBA00023008"/>
    </source>
</evidence>
<evidence type="ECO:0000256" key="4">
    <source>
        <dbReference type="ARBA" id="ARBA00022448"/>
    </source>
</evidence>
<evidence type="ECO:0000256" key="18">
    <source>
        <dbReference type="ARBA" id="ARBA00023136"/>
    </source>
</evidence>
<dbReference type="InterPro" id="IPR006122">
    <property type="entry name" value="HMA_Cu_ion-bd"/>
</dbReference>
<evidence type="ECO:0000256" key="21">
    <source>
        <dbReference type="RuleBase" id="RU362081"/>
    </source>
</evidence>
<dbReference type="PROSITE" id="PS00154">
    <property type="entry name" value="ATPASE_E1_E2"/>
    <property type="match status" value="1"/>
</dbReference>
<dbReference type="PANTHER" id="PTHR43520">
    <property type="entry name" value="ATP7, ISOFORM B"/>
    <property type="match status" value="1"/>
</dbReference>
<dbReference type="Gene3D" id="2.70.150.10">
    <property type="entry name" value="Calcium-transporting ATPase, cytoplasmic transduction domain A"/>
    <property type="match status" value="1"/>
</dbReference>
<dbReference type="NCBIfam" id="TIGR01511">
    <property type="entry name" value="ATPase-IB1_Cu"/>
    <property type="match status" value="1"/>
</dbReference>
<comment type="subcellular location">
    <subcellularLocation>
        <location evidence="1">Cell membrane</location>
        <topology evidence="1">Multi-pass membrane protein</topology>
    </subcellularLocation>
</comment>
<keyword evidence="18 21" id="KW-0472">Membrane</keyword>
<name>A0A1B7XA20_9BACT</name>
<comment type="caution">
    <text evidence="23">The sequence shown here is derived from an EMBL/GenBank/DDBJ whole genome shotgun (WGS) entry which is preliminary data.</text>
</comment>
<dbReference type="CDD" id="cd02094">
    <property type="entry name" value="P-type_ATPase_Cu-like"/>
    <property type="match status" value="1"/>
</dbReference>
<feature type="domain" description="HMA" evidence="22">
    <location>
        <begin position="91"/>
        <end position="160"/>
    </location>
</feature>
<feature type="domain" description="HMA" evidence="22">
    <location>
        <begin position="15"/>
        <end position="81"/>
    </location>
</feature>
<dbReference type="NCBIfam" id="TIGR01494">
    <property type="entry name" value="ATPase_P-type"/>
    <property type="match status" value="1"/>
</dbReference>
<dbReference type="STRING" id="1560234.SP90_14065"/>
<dbReference type="GO" id="GO:0005886">
    <property type="term" value="C:plasma membrane"/>
    <property type="evidence" value="ECO:0007669"/>
    <property type="project" value="UniProtKB-SubCell"/>
</dbReference>